<evidence type="ECO:0000256" key="1">
    <source>
        <dbReference type="ARBA" id="ARBA00004651"/>
    </source>
</evidence>
<dbReference type="Gene3D" id="1.20.1250.20">
    <property type="entry name" value="MFS general substrate transporter like domains"/>
    <property type="match status" value="2"/>
</dbReference>
<dbReference type="GO" id="GO:0005886">
    <property type="term" value="C:plasma membrane"/>
    <property type="evidence" value="ECO:0007669"/>
    <property type="project" value="UniProtKB-SubCell"/>
</dbReference>
<feature type="transmembrane region" description="Helical" evidence="6">
    <location>
        <begin position="140"/>
        <end position="161"/>
    </location>
</feature>
<dbReference type="InterPro" id="IPR020846">
    <property type="entry name" value="MFS_dom"/>
</dbReference>
<dbReference type="GeneID" id="91486841"/>
<evidence type="ECO:0000256" key="4">
    <source>
        <dbReference type="ARBA" id="ARBA00023136"/>
    </source>
</evidence>
<keyword evidence="9" id="KW-1185">Reference proteome</keyword>
<dbReference type="HOGENOM" id="CLU_035309_0_0_11"/>
<organism evidence="8 9">
    <name type="scientific">Nocardiopsis dassonvillei (strain ATCC 23218 / DSM 43111 / CIP 107115 / JCM 7437 / KCTC 9190 / NBRC 14626 / NCTC 10488 / NRRL B-5397 / IMRU 509)</name>
    <name type="common">Actinomadura dassonvillei</name>
    <dbReference type="NCBI Taxonomy" id="446468"/>
    <lineage>
        <taxon>Bacteria</taxon>
        <taxon>Bacillati</taxon>
        <taxon>Actinomycetota</taxon>
        <taxon>Actinomycetes</taxon>
        <taxon>Streptosporangiales</taxon>
        <taxon>Nocardiopsidaceae</taxon>
        <taxon>Nocardiopsis</taxon>
    </lineage>
</organism>
<comment type="subcellular location">
    <subcellularLocation>
        <location evidence="1">Cell membrane</location>
        <topology evidence="1">Multi-pass membrane protein</topology>
    </subcellularLocation>
</comment>
<evidence type="ECO:0000256" key="6">
    <source>
        <dbReference type="SAM" id="Phobius"/>
    </source>
</evidence>
<keyword evidence="3 6" id="KW-1133">Transmembrane helix</keyword>
<feature type="transmembrane region" description="Helical" evidence="6">
    <location>
        <begin position="337"/>
        <end position="356"/>
    </location>
</feature>
<evidence type="ECO:0000259" key="7">
    <source>
        <dbReference type="PROSITE" id="PS50850"/>
    </source>
</evidence>
<evidence type="ECO:0000256" key="3">
    <source>
        <dbReference type="ARBA" id="ARBA00022989"/>
    </source>
</evidence>
<dbReference type="eggNOG" id="COG0738">
    <property type="taxonomic scope" value="Bacteria"/>
</dbReference>
<feature type="transmembrane region" description="Helical" evidence="6">
    <location>
        <begin position="304"/>
        <end position="325"/>
    </location>
</feature>
<feature type="transmembrane region" description="Helical" evidence="6">
    <location>
        <begin position="167"/>
        <end position="185"/>
    </location>
</feature>
<accession>D7AW32</accession>
<dbReference type="PROSITE" id="PS50850">
    <property type="entry name" value="MFS"/>
    <property type="match status" value="1"/>
</dbReference>
<feature type="transmembrane region" description="Helical" evidence="6">
    <location>
        <begin position="46"/>
        <end position="67"/>
    </location>
</feature>
<dbReference type="OrthoDB" id="9809599at2"/>
<dbReference type="SUPFAM" id="SSF103473">
    <property type="entry name" value="MFS general substrate transporter"/>
    <property type="match status" value="1"/>
</dbReference>
<reference evidence="8 9" key="1">
    <citation type="journal article" date="2010" name="Stand. Genomic Sci.">
        <title>Complete genome sequence of Nocardiopsis dassonvillei type strain (IMRU 509).</title>
        <authorList>
            <person name="Sun H."/>
            <person name="Lapidus A."/>
            <person name="Nolan M."/>
            <person name="Lucas S."/>
            <person name="Del Rio T.G."/>
            <person name="Tice H."/>
            <person name="Cheng J.F."/>
            <person name="Tapia R."/>
            <person name="Han C."/>
            <person name="Goodwin L."/>
            <person name="Pitluck S."/>
            <person name="Pagani I."/>
            <person name="Ivanova N."/>
            <person name="Mavromatis K."/>
            <person name="Mikhailova N."/>
            <person name="Pati A."/>
            <person name="Chen A."/>
            <person name="Palaniappan K."/>
            <person name="Land M."/>
            <person name="Hauser L."/>
            <person name="Chang Y.J."/>
            <person name="Jeffries C.D."/>
            <person name="Djao O.D."/>
            <person name="Rohde M."/>
            <person name="Sikorski J."/>
            <person name="Goker M."/>
            <person name="Woyke T."/>
            <person name="Bristow J."/>
            <person name="Eisen J.A."/>
            <person name="Markowitz V."/>
            <person name="Hugenholtz P."/>
            <person name="Kyrpides N.C."/>
            <person name="Klenk H.P."/>
        </authorList>
    </citation>
    <scope>NUCLEOTIDE SEQUENCE [LARGE SCALE GENOMIC DNA]</scope>
    <source>
        <strain evidence="9">ATCC 23218 / DSM 43111 / CIP 107115 / JCM 7437 / KCTC 9190 / NBRC 14626 / NCTC 10488 / NRRL B-5397 / IMRU 509</strain>
    </source>
</reference>
<dbReference type="InterPro" id="IPR011701">
    <property type="entry name" value="MFS"/>
</dbReference>
<dbReference type="InterPro" id="IPR036259">
    <property type="entry name" value="MFS_trans_sf"/>
</dbReference>
<dbReference type="Pfam" id="PF07690">
    <property type="entry name" value="MFS_1"/>
    <property type="match status" value="1"/>
</dbReference>
<dbReference type="InterPro" id="IPR051788">
    <property type="entry name" value="MFS_Transporter"/>
</dbReference>
<dbReference type="CDD" id="cd17393">
    <property type="entry name" value="MFS_MosC_like"/>
    <property type="match status" value="1"/>
</dbReference>
<evidence type="ECO:0000313" key="8">
    <source>
        <dbReference type="EMBL" id="ADH69692.1"/>
    </source>
</evidence>
<feature type="transmembrane region" description="Helical" evidence="6">
    <location>
        <begin position="214"/>
        <end position="231"/>
    </location>
</feature>
<gene>
    <name evidence="8" type="ordered locus">Ndas_4303</name>
</gene>
<name>D7AW32_NOCDD</name>
<keyword evidence="2 6" id="KW-0812">Transmembrane</keyword>
<evidence type="ECO:0000256" key="5">
    <source>
        <dbReference type="SAM" id="MobiDB-lite"/>
    </source>
</evidence>
<dbReference type="GO" id="GO:0022857">
    <property type="term" value="F:transmembrane transporter activity"/>
    <property type="evidence" value="ECO:0007669"/>
    <property type="project" value="InterPro"/>
</dbReference>
<feature type="transmembrane region" description="Helical" evidence="6">
    <location>
        <begin position="99"/>
        <end position="119"/>
    </location>
</feature>
<feature type="transmembrane region" description="Helical" evidence="6">
    <location>
        <begin position="280"/>
        <end position="298"/>
    </location>
</feature>
<dbReference type="RefSeq" id="WP_013155299.1">
    <property type="nucleotide sequence ID" value="NC_014210.1"/>
</dbReference>
<dbReference type="KEGG" id="nda:Ndas_4303"/>
<feature type="domain" description="Major facilitator superfamily (MFS) profile" evidence="7">
    <location>
        <begin position="8"/>
        <end position="386"/>
    </location>
</feature>
<dbReference type="EMBL" id="CP002040">
    <property type="protein sequence ID" value="ADH69692.1"/>
    <property type="molecule type" value="Genomic_DNA"/>
</dbReference>
<dbReference type="Proteomes" id="UP000002219">
    <property type="component" value="Chromosome 1"/>
</dbReference>
<feature type="compositionally biased region" description="Gly residues" evidence="5">
    <location>
        <begin position="402"/>
        <end position="433"/>
    </location>
</feature>
<keyword evidence="4 6" id="KW-0472">Membrane</keyword>
<feature type="transmembrane region" description="Helical" evidence="6">
    <location>
        <begin position="74"/>
        <end position="93"/>
    </location>
</feature>
<feature type="transmembrane region" description="Helical" evidence="6">
    <location>
        <begin position="251"/>
        <end position="273"/>
    </location>
</feature>
<sequence>MGTAVGRRRLALCVLFLLPGLGISSWVTRTPAIRDALGASTAEMGFVLFGLSIGSMIGVLGSGAVVARLGARPVIVAGTAAMLGSLPVIGLGAGLSSALVVAFGLFLFGLGMGAGEIAMNIEGADVERVMAEPLLPRMHGFFSLGTVIGALVGMALTAVGFPVAWHLAAMGVLTLAVAATLFGSLPPGTGRALPRASGQGSAGGGRALWKDARLVLIGLIVLAMALAEGTANDWLPLIMVDGHGFDPALGSMVYAVFAASMTVGRFAGGYFLARFGRARVLGASALAGVAGMGLVAGADSPALAAAAVVLWGLGASLGFPVALSAAGDSGPDSAARVSLVATLGYVAFLVGPPVLGLLGEAYGLRTALVVPLLLVAFAGFLSPAARPRRAAGARAEEDSAGTGRGGTEAEGSGAGTDRGGAEAGQGGAEAGRA</sequence>
<protein>
    <submittedName>
        <fullName evidence="8">Major facilitator superfamily MFS_1</fullName>
    </submittedName>
</protein>
<dbReference type="PANTHER" id="PTHR23514">
    <property type="entry name" value="BYPASS OF STOP CODON PROTEIN 6"/>
    <property type="match status" value="1"/>
</dbReference>
<dbReference type="STRING" id="446468.Ndas_4303"/>
<proteinExistence type="predicted"/>
<dbReference type="AlphaFoldDB" id="D7AW32"/>
<feature type="region of interest" description="Disordered" evidence="5">
    <location>
        <begin position="391"/>
        <end position="433"/>
    </location>
</feature>
<dbReference type="PANTHER" id="PTHR23514:SF13">
    <property type="entry name" value="INNER MEMBRANE PROTEIN YBJJ"/>
    <property type="match status" value="1"/>
</dbReference>
<evidence type="ECO:0000256" key="2">
    <source>
        <dbReference type="ARBA" id="ARBA00022692"/>
    </source>
</evidence>
<feature type="transmembrane region" description="Helical" evidence="6">
    <location>
        <begin position="362"/>
        <end position="381"/>
    </location>
</feature>
<evidence type="ECO:0000313" key="9">
    <source>
        <dbReference type="Proteomes" id="UP000002219"/>
    </source>
</evidence>